<protein>
    <submittedName>
        <fullName evidence="3">Retrovirus-related pol polyprotein from transposon TNT 1-94</fullName>
    </submittedName>
</protein>
<feature type="compositionally biased region" description="Basic and acidic residues" evidence="1">
    <location>
        <begin position="688"/>
        <end position="709"/>
    </location>
</feature>
<feature type="compositionally biased region" description="Acidic residues" evidence="1">
    <location>
        <begin position="936"/>
        <end position="945"/>
    </location>
</feature>
<feature type="domain" description="Reverse transcriptase zinc-binding" evidence="2">
    <location>
        <begin position="252"/>
        <end position="318"/>
    </location>
</feature>
<keyword evidence="4" id="KW-1185">Reference proteome</keyword>
<feature type="region of interest" description="Disordered" evidence="1">
    <location>
        <begin position="641"/>
        <end position="715"/>
    </location>
</feature>
<feature type="region of interest" description="Disordered" evidence="1">
    <location>
        <begin position="865"/>
        <end position="945"/>
    </location>
</feature>
<dbReference type="EMBL" id="BQNB010015412">
    <property type="protein sequence ID" value="GJT39741.1"/>
    <property type="molecule type" value="Genomic_DNA"/>
</dbReference>
<feature type="compositionally biased region" description="Basic residues" evidence="1">
    <location>
        <begin position="898"/>
        <end position="918"/>
    </location>
</feature>
<accession>A0ABQ5DKI3</accession>
<dbReference type="PANTHER" id="PTHR33116:SF78">
    <property type="entry name" value="OS12G0587133 PROTEIN"/>
    <property type="match status" value="1"/>
</dbReference>
<feature type="compositionally biased region" description="Basic and acidic residues" evidence="1">
    <location>
        <begin position="872"/>
        <end position="884"/>
    </location>
</feature>
<organism evidence="3 4">
    <name type="scientific">Tanacetum coccineum</name>
    <dbReference type="NCBI Taxonomy" id="301880"/>
    <lineage>
        <taxon>Eukaryota</taxon>
        <taxon>Viridiplantae</taxon>
        <taxon>Streptophyta</taxon>
        <taxon>Embryophyta</taxon>
        <taxon>Tracheophyta</taxon>
        <taxon>Spermatophyta</taxon>
        <taxon>Magnoliopsida</taxon>
        <taxon>eudicotyledons</taxon>
        <taxon>Gunneridae</taxon>
        <taxon>Pentapetalae</taxon>
        <taxon>asterids</taxon>
        <taxon>campanulids</taxon>
        <taxon>Asterales</taxon>
        <taxon>Asteraceae</taxon>
        <taxon>Asteroideae</taxon>
        <taxon>Anthemideae</taxon>
        <taxon>Anthemidinae</taxon>
        <taxon>Tanacetum</taxon>
    </lineage>
</organism>
<feature type="compositionally biased region" description="Acidic residues" evidence="1">
    <location>
        <begin position="675"/>
        <end position="685"/>
    </location>
</feature>
<feature type="compositionally biased region" description="Polar residues" evidence="1">
    <location>
        <begin position="922"/>
        <end position="932"/>
    </location>
</feature>
<evidence type="ECO:0000313" key="3">
    <source>
        <dbReference type="EMBL" id="GJT39741.1"/>
    </source>
</evidence>
<name>A0ABQ5DKI3_9ASTR</name>
<evidence type="ECO:0000256" key="1">
    <source>
        <dbReference type="SAM" id="MobiDB-lite"/>
    </source>
</evidence>
<feature type="compositionally biased region" description="Polar residues" evidence="1">
    <location>
        <begin position="655"/>
        <end position="665"/>
    </location>
</feature>
<proteinExistence type="predicted"/>
<dbReference type="InterPro" id="IPR026960">
    <property type="entry name" value="RVT-Znf"/>
</dbReference>
<reference evidence="3" key="2">
    <citation type="submission" date="2022-01" db="EMBL/GenBank/DDBJ databases">
        <authorList>
            <person name="Yamashiro T."/>
            <person name="Shiraishi A."/>
            <person name="Satake H."/>
            <person name="Nakayama K."/>
        </authorList>
    </citation>
    <scope>NUCLEOTIDE SEQUENCE</scope>
</reference>
<dbReference type="Proteomes" id="UP001151760">
    <property type="component" value="Unassembled WGS sequence"/>
</dbReference>
<comment type="caution">
    <text evidence="3">The sequence shown here is derived from an EMBL/GenBank/DDBJ whole genome shotgun (WGS) entry which is preliminary data.</text>
</comment>
<evidence type="ECO:0000313" key="4">
    <source>
        <dbReference type="Proteomes" id="UP001151760"/>
    </source>
</evidence>
<dbReference type="PANTHER" id="PTHR33116">
    <property type="entry name" value="REVERSE TRANSCRIPTASE ZINC-BINDING DOMAIN-CONTAINING PROTEIN-RELATED-RELATED"/>
    <property type="match status" value="1"/>
</dbReference>
<reference evidence="3" key="1">
    <citation type="journal article" date="2022" name="Int. J. Mol. Sci.">
        <title>Draft Genome of Tanacetum Coccineum: Genomic Comparison of Closely Related Tanacetum-Family Plants.</title>
        <authorList>
            <person name="Yamashiro T."/>
            <person name="Shiraishi A."/>
            <person name="Nakayama K."/>
            <person name="Satake H."/>
        </authorList>
    </citation>
    <scope>NUCLEOTIDE SEQUENCE</scope>
</reference>
<evidence type="ECO:0000259" key="2">
    <source>
        <dbReference type="Pfam" id="PF13966"/>
    </source>
</evidence>
<dbReference type="Pfam" id="PF13966">
    <property type="entry name" value="zf-RVT"/>
    <property type="match status" value="1"/>
</dbReference>
<gene>
    <name evidence="3" type="ORF">Tco_0939606</name>
</gene>
<sequence length="1232" mass="144146">MRFTKRLSSWKAKTLSIGGRYTLVKAVLGSLPLYYFSLFRAPDQLEKYYSRLRNRWLEHWSFEIEKPWPGWQVAVAFLKCLWCKVISAFHGIDGGLSLNLGLSLKRGVWENIIGSGFVIDKIRIDFLKSFVRKVASGKYILFWHDIWAPSQKSLKDQFSRLYALENQKYCKLNSRWICDNNVWVWNWDWRLPPRGRSLDELNNMIPSLILPPLLDDSNDSWNWVLSPKGVFTKKYLSKSIDKKLDASSPNELIMHWNPWLPKKVNIFIWRVVLDRLPHLENLLARDVPVDSDLCHLCNEEPENRDYLFFHCQRSVIVWRKIYSWWDIPFPGNCLSQVLPLMSSLSIPGLCKTVFHMAQHVLPAAQLVPQYKPIGRCNNYAVLQSIPCSPECKIVGLILLDHCLSHALTATADVPAVYLQQFWRTVSKVPDTKDTIKFMLDTQQFTYTVDMFRDTLHLPVETPENPFVAPTNINTIETFMNRVGYQGVVDKVSAFYMKNLAQPWQTMFKVSNRCLTTRTSGHDQTKINIIQLFHVVLNQTHVDYAALLWWDFRNNMFQKKEAIQYPRFIKLIVADLMKKFLDIPKRLEEDYHSIKDDVPLVSVYTTGNVSVRGMLVPDVFLTAEIRETNDFKEYKTVAPTVSASHPVTKKRKQIAGESSSPQQSLKITIKQKQTDEKDDDDSEDMIEPMSHKDNPKVVDDDDKEREKQDDEMGSLEIRNEETHTTIPTLLRALRRMCRRHGYMIQDMERKCVTTAKFWETHNKIDDILHEVVPQIAENDRDAFRSEVPAFVSQEFKTHAPKIITKLFEDFVQSNVIHVHPTTSSSNPTDSSADLQYQLYLKMKRSLQDRADNITLWEALRHKFEKSSTSNTSCREDDFHSHHDEHQDDDAPPEGEKRVKSSKKSKSSKSARGSSSKHSRKDSTTYVSKQQSQHQEWDAWEEENVVDEDEVIPEDVTPELIAESQNVDKRVPTIFDHARMEATLRDSLSNLSRNAEEYAYHLEQSTSFMENQIYGNTKEKKYILSLHKIHAEEFPEPGLEEKLNRWVRKEFKTFNENARLSIQHWKDSWHKRVYKQNQKKVKKNPKDYYSNHRITEVERVHDFQLGIESYQMKVNLTEPTLTFPGIEEHAPYIIVDELQMGLIYLNSKDEKRVMYLEEIVKLCDATLEKVLNKAKLRMFKSKFLKKPPLLGELDQDIMKAYEREISKRLSHRQQMRRWESFMNGKPILPTMKHL</sequence>